<keyword evidence="3" id="KW-0731">Sigma factor</keyword>
<dbReference type="Gene3D" id="1.10.10.10">
    <property type="entry name" value="Winged helix-like DNA-binding domain superfamily/Winged helix DNA-binding domain"/>
    <property type="match status" value="1"/>
</dbReference>
<dbReference type="InterPro" id="IPR013249">
    <property type="entry name" value="RNA_pol_sigma70_r4_t2"/>
</dbReference>
<evidence type="ECO:0000313" key="7">
    <source>
        <dbReference type="Proteomes" id="UP001267710"/>
    </source>
</evidence>
<evidence type="ECO:0000259" key="5">
    <source>
        <dbReference type="Pfam" id="PF08281"/>
    </source>
</evidence>
<dbReference type="InterPro" id="IPR039425">
    <property type="entry name" value="RNA_pol_sigma-70-like"/>
</dbReference>
<name>A0ABU1IH05_9BURK</name>
<comment type="similarity">
    <text evidence="1">Belongs to the sigma-70 factor family. ECF subfamily.</text>
</comment>
<evidence type="ECO:0000256" key="4">
    <source>
        <dbReference type="ARBA" id="ARBA00023163"/>
    </source>
</evidence>
<dbReference type="Gene3D" id="1.10.1740.10">
    <property type="match status" value="1"/>
</dbReference>
<evidence type="ECO:0000256" key="1">
    <source>
        <dbReference type="ARBA" id="ARBA00010641"/>
    </source>
</evidence>
<evidence type="ECO:0000313" key="6">
    <source>
        <dbReference type="EMBL" id="MDR6216425.1"/>
    </source>
</evidence>
<feature type="domain" description="RNA polymerase sigma factor 70 region 4 type 2" evidence="5">
    <location>
        <begin position="118"/>
        <end position="163"/>
    </location>
</feature>
<dbReference type="RefSeq" id="WP_309831824.1">
    <property type="nucleotide sequence ID" value="NZ_JAVIZX010000001.1"/>
</dbReference>
<dbReference type="InterPro" id="IPR013325">
    <property type="entry name" value="RNA_pol_sigma_r2"/>
</dbReference>
<proteinExistence type="inferred from homology"/>
<dbReference type="SUPFAM" id="SSF88659">
    <property type="entry name" value="Sigma3 and sigma4 domains of RNA polymerase sigma factors"/>
    <property type="match status" value="1"/>
</dbReference>
<accession>A0ABU1IH05</accession>
<dbReference type="SUPFAM" id="SSF88946">
    <property type="entry name" value="Sigma2 domain of RNA polymerase sigma factors"/>
    <property type="match status" value="1"/>
</dbReference>
<comment type="caution">
    <text evidence="6">The sequence shown here is derived from an EMBL/GenBank/DDBJ whole genome shotgun (WGS) entry which is preliminary data.</text>
</comment>
<dbReference type="NCBIfam" id="TIGR02937">
    <property type="entry name" value="sigma70-ECF"/>
    <property type="match status" value="1"/>
</dbReference>
<dbReference type="PANTHER" id="PTHR43133">
    <property type="entry name" value="RNA POLYMERASE ECF-TYPE SIGMA FACTO"/>
    <property type="match status" value="1"/>
</dbReference>
<dbReference type="PANTHER" id="PTHR43133:SF63">
    <property type="entry name" value="RNA POLYMERASE SIGMA FACTOR FECI-RELATED"/>
    <property type="match status" value="1"/>
</dbReference>
<dbReference type="EMBL" id="JAVIZX010000001">
    <property type="protein sequence ID" value="MDR6216425.1"/>
    <property type="molecule type" value="Genomic_DNA"/>
</dbReference>
<dbReference type="Proteomes" id="UP001267710">
    <property type="component" value="Unassembled WGS sequence"/>
</dbReference>
<dbReference type="InterPro" id="IPR013324">
    <property type="entry name" value="RNA_pol_sigma_r3/r4-like"/>
</dbReference>
<dbReference type="InterPro" id="IPR014284">
    <property type="entry name" value="RNA_pol_sigma-70_dom"/>
</dbReference>
<evidence type="ECO:0000256" key="3">
    <source>
        <dbReference type="ARBA" id="ARBA00023082"/>
    </source>
</evidence>
<keyword evidence="2" id="KW-0805">Transcription regulation</keyword>
<evidence type="ECO:0000256" key="2">
    <source>
        <dbReference type="ARBA" id="ARBA00023015"/>
    </source>
</evidence>
<organism evidence="6 7">
    <name type="scientific">Paracidovorax wautersii</name>
    <dbReference type="NCBI Taxonomy" id="1177982"/>
    <lineage>
        <taxon>Bacteria</taxon>
        <taxon>Pseudomonadati</taxon>
        <taxon>Pseudomonadota</taxon>
        <taxon>Betaproteobacteria</taxon>
        <taxon>Burkholderiales</taxon>
        <taxon>Comamonadaceae</taxon>
        <taxon>Paracidovorax</taxon>
    </lineage>
</organism>
<sequence length="184" mass="20273">MSSLVSHSPLLTALVRHYEELVVHVRRGPVARWGDRSLAREVVHDVCTEILAAPPAQAPRVPLAFLRTVCTRRAIDRCRHEERQTLWLVPAGDALPHAPAPPSSDPAHILQGRQRLALLADAIHALPPRCRDVFVMHRIHGVAQAEVAVHLGISLKTVEKHLRIGTALCRTALGEQLHALENLA</sequence>
<keyword evidence="4" id="KW-0804">Transcription</keyword>
<dbReference type="Pfam" id="PF08281">
    <property type="entry name" value="Sigma70_r4_2"/>
    <property type="match status" value="1"/>
</dbReference>
<gene>
    <name evidence="6" type="ORF">QE399_004114</name>
</gene>
<reference evidence="6 7" key="1">
    <citation type="submission" date="2023-08" db="EMBL/GenBank/DDBJ databases">
        <title>Functional and genomic diversity of the sorghum phyllosphere microbiome.</title>
        <authorList>
            <person name="Shade A."/>
        </authorList>
    </citation>
    <scope>NUCLEOTIDE SEQUENCE [LARGE SCALE GENOMIC DNA]</scope>
    <source>
        <strain evidence="6 7">SORGH_AS_0335</strain>
    </source>
</reference>
<protein>
    <submittedName>
        <fullName evidence="6">RNA polymerase sigma factor (Sigma-70 family)</fullName>
    </submittedName>
</protein>
<dbReference type="InterPro" id="IPR036388">
    <property type="entry name" value="WH-like_DNA-bd_sf"/>
</dbReference>
<keyword evidence="7" id="KW-1185">Reference proteome</keyword>